<comment type="caution">
    <text evidence="1">The sequence shown here is derived from an EMBL/GenBank/DDBJ whole genome shotgun (WGS) entry which is preliminary data.</text>
</comment>
<evidence type="ECO:0000313" key="1">
    <source>
        <dbReference type="EMBL" id="GEN06506.1"/>
    </source>
</evidence>
<organism evidence="1 2">
    <name type="scientific">Myxococcus fulvus</name>
    <dbReference type="NCBI Taxonomy" id="33"/>
    <lineage>
        <taxon>Bacteria</taxon>
        <taxon>Pseudomonadati</taxon>
        <taxon>Myxococcota</taxon>
        <taxon>Myxococcia</taxon>
        <taxon>Myxococcales</taxon>
        <taxon>Cystobacterineae</taxon>
        <taxon>Myxococcaceae</taxon>
        <taxon>Myxococcus</taxon>
    </lineage>
</organism>
<gene>
    <name evidence="1" type="ORF">MFU01_15430</name>
</gene>
<dbReference type="AlphaFoldDB" id="A0A511SX70"/>
<dbReference type="EMBL" id="BJXR01000016">
    <property type="protein sequence ID" value="GEN06506.1"/>
    <property type="molecule type" value="Genomic_DNA"/>
</dbReference>
<dbReference type="Proteomes" id="UP000321514">
    <property type="component" value="Unassembled WGS sequence"/>
</dbReference>
<evidence type="ECO:0000313" key="2">
    <source>
        <dbReference type="Proteomes" id="UP000321514"/>
    </source>
</evidence>
<reference evidence="1 2" key="1">
    <citation type="submission" date="2019-07" db="EMBL/GenBank/DDBJ databases">
        <title>Whole genome shotgun sequence of Myxococcus fulvus NBRC 100333.</title>
        <authorList>
            <person name="Hosoyama A."/>
            <person name="Uohara A."/>
            <person name="Ohji S."/>
            <person name="Ichikawa N."/>
        </authorList>
    </citation>
    <scope>NUCLEOTIDE SEQUENCE [LARGE SCALE GENOMIC DNA]</scope>
    <source>
        <strain evidence="1 2">NBRC 100333</strain>
    </source>
</reference>
<protein>
    <submittedName>
        <fullName evidence="1">Uncharacterized protein</fullName>
    </submittedName>
</protein>
<proteinExistence type="predicted"/>
<sequence length="75" mass="8110">MEETKKPAKLRNALLSLSHISPVYLRPDLLAATLHELWGGQAAASTPLISATRTHLSRLPTTHKSTRAFPLASPA</sequence>
<accession>A0A511SX70</accession>
<name>A0A511SX70_MYXFU</name>